<dbReference type="Proteomes" id="UP001165960">
    <property type="component" value="Unassembled WGS sequence"/>
</dbReference>
<evidence type="ECO:0000313" key="2">
    <source>
        <dbReference type="Proteomes" id="UP001165960"/>
    </source>
</evidence>
<dbReference type="EMBL" id="QTSX02001540">
    <property type="protein sequence ID" value="KAJ9080601.1"/>
    <property type="molecule type" value="Genomic_DNA"/>
</dbReference>
<sequence length="303" mass="32672">MPQSENAALRAQIADLTKQLTLFLSRDPGPCRKPRSQASRLLSLAQQRPPPPAHNAAPETEVSQQTPPSSDATSRTLGLTTHRKKLPTADRLQLVYVGSISPKPYDLGFDTRASSIANISFLGASTCELLIRLVPLATSNEDYEIDCPNLRILENFDAAKAADPKDLQRSSLPCRKHASPEVRKFFSRPSCKPVTASPYVIPRDNEDEIPLSATPTETDDQSDAQPSKETDDDEPTVPTETDTSPVPAETVNPQSTGPVETSSGNLQTHVPTVMPAQANTAVSTVPSIESESLSDIAPLQSNE</sequence>
<proteinExistence type="predicted"/>
<accession>A0ACC2U1G5</accession>
<organism evidence="1 2">
    <name type="scientific">Entomophthora muscae</name>
    <dbReference type="NCBI Taxonomy" id="34485"/>
    <lineage>
        <taxon>Eukaryota</taxon>
        <taxon>Fungi</taxon>
        <taxon>Fungi incertae sedis</taxon>
        <taxon>Zoopagomycota</taxon>
        <taxon>Entomophthoromycotina</taxon>
        <taxon>Entomophthoromycetes</taxon>
        <taxon>Entomophthorales</taxon>
        <taxon>Entomophthoraceae</taxon>
        <taxon>Entomophthora</taxon>
    </lineage>
</organism>
<keyword evidence="2" id="KW-1185">Reference proteome</keyword>
<gene>
    <name evidence="1" type="ORF">DSO57_1023207</name>
</gene>
<reference evidence="1" key="1">
    <citation type="submission" date="2022-04" db="EMBL/GenBank/DDBJ databases">
        <title>Genome of the entomopathogenic fungus Entomophthora muscae.</title>
        <authorList>
            <person name="Elya C."/>
            <person name="Lovett B.R."/>
            <person name="Lee E."/>
            <person name="Macias A.M."/>
            <person name="Hajek A.E."/>
            <person name="De Bivort B.L."/>
            <person name="Kasson M.T."/>
            <person name="De Fine Licht H.H."/>
            <person name="Stajich J.E."/>
        </authorList>
    </citation>
    <scope>NUCLEOTIDE SEQUENCE</scope>
    <source>
        <strain evidence="1">Berkeley</strain>
    </source>
</reference>
<comment type="caution">
    <text evidence="1">The sequence shown here is derived from an EMBL/GenBank/DDBJ whole genome shotgun (WGS) entry which is preliminary data.</text>
</comment>
<evidence type="ECO:0000313" key="1">
    <source>
        <dbReference type="EMBL" id="KAJ9080601.1"/>
    </source>
</evidence>
<name>A0ACC2U1G5_9FUNG</name>
<protein>
    <submittedName>
        <fullName evidence="1">Uncharacterized protein</fullName>
    </submittedName>
</protein>